<organism evidence="15 16">
    <name type="scientific">Pseudonocardia yuanmonensis</name>
    <dbReference type="NCBI Taxonomy" id="1095914"/>
    <lineage>
        <taxon>Bacteria</taxon>
        <taxon>Bacillati</taxon>
        <taxon>Actinomycetota</taxon>
        <taxon>Actinomycetes</taxon>
        <taxon>Pseudonocardiales</taxon>
        <taxon>Pseudonocardiaceae</taxon>
        <taxon>Pseudonocardia</taxon>
    </lineage>
</organism>
<dbReference type="InterPro" id="IPR049428">
    <property type="entry name" value="RecA-like_N"/>
</dbReference>
<feature type="region of interest" description="Disordered" evidence="12">
    <location>
        <begin position="1"/>
        <end position="29"/>
    </location>
</feature>
<dbReference type="EMBL" id="BAABIC010000023">
    <property type="protein sequence ID" value="GAA4706657.1"/>
    <property type="molecule type" value="Genomic_DNA"/>
</dbReference>
<dbReference type="NCBIfam" id="TIGR02012">
    <property type="entry name" value="tigrfam_recA"/>
    <property type="match status" value="1"/>
</dbReference>
<dbReference type="Proteomes" id="UP001500325">
    <property type="component" value="Unassembled WGS sequence"/>
</dbReference>
<gene>
    <name evidence="9 15" type="primary">recA</name>
    <name evidence="15" type="ORF">GCM10023215_53980</name>
</gene>
<name>A0ABP8XIW8_9PSEU</name>
<dbReference type="InterPro" id="IPR020587">
    <property type="entry name" value="RecA_monomer-monomer_interface"/>
</dbReference>
<evidence type="ECO:0000256" key="3">
    <source>
        <dbReference type="ARBA" id="ARBA00022741"/>
    </source>
</evidence>
<evidence type="ECO:0000256" key="8">
    <source>
        <dbReference type="ARBA" id="ARBA00033319"/>
    </source>
</evidence>
<dbReference type="SMART" id="SM00382">
    <property type="entry name" value="AAA"/>
    <property type="match status" value="1"/>
</dbReference>
<dbReference type="PANTHER" id="PTHR45900">
    <property type="entry name" value="RECA"/>
    <property type="match status" value="1"/>
</dbReference>
<dbReference type="Gene3D" id="3.40.50.300">
    <property type="entry name" value="P-loop containing nucleotide triphosphate hydrolases"/>
    <property type="match status" value="1"/>
</dbReference>
<protein>
    <recommendedName>
        <fullName evidence="2 9">Protein RecA</fullName>
    </recommendedName>
    <alternativeName>
        <fullName evidence="8 9">Recombinase A</fullName>
    </alternativeName>
</protein>
<feature type="binding site" evidence="9">
    <location>
        <begin position="88"/>
        <end position="95"/>
    </location>
    <ligand>
        <name>ATP</name>
        <dbReference type="ChEBI" id="CHEBI:30616"/>
    </ligand>
</feature>
<proteinExistence type="inferred from homology"/>
<evidence type="ECO:0000256" key="11">
    <source>
        <dbReference type="RuleBase" id="RU004527"/>
    </source>
</evidence>
<dbReference type="InterPro" id="IPR027417">
    <property type="entry name" value="P-loop_NTPase"/>
</dbReference>
<keyword evidence="16" id="KW-1185">Reference proteome</keyword>
<keyword evidence="6 9" id="KW-0233">DNA recombination</keyword>
<dbReference type="PROSITE" id="PS00321">
    <property type="entry name" value="RECA_1"/>
    <property type="match status" value="1"/>
</dbReference>
<keyword evidence="5 9" id="KW-0238">DNA-binding</keyword>
<dbReference type="PANTHER" id="PTHR45900:SF1">
    <property type="entry name" value="MITOCHONDRIAL DNA REPAIR PROTEIN RECA HOMOLOG-RELATED"/>
    <property type="match status" value="1"/>
</dbReference>
<keyword evidence="3 9" id="KW-0547">Nucleotide-binding</keyword>
<dbReference type="HAMAP" id="MF_00268">
    <property type="entry name" value="RecA"/>
    <property type="match status" value="1"/>
</dbReference>
<dbReference type="InterPro" id="IPR020588">
    <property type="entry name" value="RecA_ATP-bd"/>
</dbReference>
<dbReference type="Pfam" id="PF21096">
    <property type="entry name" value="RecA_C"/>
    <property type="match status" value="1"/>
</dbReference>
<dbReference type="InterPro" id="IPR020584">
    <property type="entry name" value="DNA_recomb/repair_RecA_CS"/>
</dbReference>
<feature type="domain" description="RecA family profile 1" evidence="13">
    <location>
        <begin position="58"/>
        <end position="217"/>
    </location>
</feature>
<feature type="domain" description="RecA family profile 2" evidence="14">
    <location>
        <begin position="222"/>
        <end position="295"/>
    </location>
</feature>
<comment type="similarity">
    <text evidence="1 9 11">Belongs to the RecA family.</text>
</comment>
<evidence type="ECO:0000259" key="13">
    <source>
        <dbReference type="PROSITE" id="PS50162"/>
    </source>
</evidence>
<keyword evidence="9 11" id="KW-0227">DNA damage</keyword>
<evidence type="ECO:0000256" key="5">
    <source>
        <dbReference type="ARBA" id="ARBA00023125"/>
    </source>
</evidence>
<evidence type="ECO:0000256" key="1">
    <source>
        <dbReference type="ARBA" id="ARBA00009391"/>
    </source>
</evidence>
<evidence type="ECO:0000259" key="14">
    <source>
        <dbReference type="PROSITE" id="PS50163"/>
    </source>
</evidence>
<keyword evidence="9" id="KW-0963">Cytoplasm</keyword>
<feature type="compositionally biased region" description="Polar residues" evidence="12">
    <location>
        <begin position="1"/>
        <end position="25"/>
    </location>
</feature>
<evidence type="ECO:0000256" key="10">
    <source>
        <dbReference type="RuleBase" id="RU000526"/>
    </source>
</evidence>
<comment type="caution">
    <text evidence="15">The sequence shown here is derived from an EMBL/GenBank/DDBJ whole genome shotgun (WGS) entry which is preliminary data.</text>
</comment>
<evidence type="ECO:0000256" key="6">
    <source>
        <dbReference type="ARBA" id="ARBA00023172"/>
    </source>
</evidence>
<comment type="function">
    <text evidence="9">Can catalyze the hydrolysis of ATP in the presence of single-stranded DNA, the ATP-dependent uptake of single-stranded DNA by duplex DNA, and the ATP-dependent hybridization of homologous single-stranded DNAs. It interacts with LexA causing its activation and leading to its autocatalytic cleavage.</text>
</comment>
<dbReference type="PROSITE" id="PS50163">
    <property type="entry name" value="RECA_3"/>
    <property type="match status" value="1"/>
</dbReference>
<sequence length="371" mass="39338">MAPRKSSNTANTGPSRTERGSQMSTPDREKALQLALAQIEKNHGKGSVMRLGDDTRPPIGVIPTGSIALDVALGVGGLPRGRVVEIYGPESSGKTTVALHAVANAQAAGGTAAFIDAEHALDPEYAKALGVNTDELLVSQPDTGEQALEIADMLIRSGALDVIVIDSVAALVPRAEIEGEMGDSHVGLQARLMSQALRKITGALSASGTTAIFINQLREKIGVMFGSPETTTGGKALKFYASVRLDIRRIETLKDGTDMVGSRTRVKVVKNKVAPPFKQAEFDVLYGVGISREGSLIDVGVEQGIIRKSGAWYTYEGDQMGQGKENARKFLKENPDIAAEIEKRIKEKLGIGAVLDADAEQVEPLPAPVDF</sequence>
<keyword evidence="9 10" id="KW-0234">DNA repair</keyword>
<dbReference type="CDD" id="cd00983">
    <property type="entry name" value="RecA"/>
    <property type="match status" value="1"/>
</dbReference>
<dbReference type="SUPFAM" id="SSF54752">
    <property type="entry name" value="RecA protein, C-terminal domain"/>
    <property type="match status" value="1"/>
</dbReference>
<accession>A0ABP8XIW8</accession>
<evidence type="ECO:0000256" key="4">
    <source>
        <dbReference type="ARBA" id="ARBA00022840"/>
    </source>
</evidence>
<dbReference type="InterPro" id="IPR013765">
    <property type="entry name" value="DNA_recomb/repair_RecA"/>
</dbReference>
<evidence type="ECO:0000256" key="2">
    <source>
        <dbReference type="ARBA" id="ARBA00015553"/>
    </source>
</evidence>
<dbReference type="InterPro" id="IPR049261">
    <property type="entry name" value="RecA-like_C"/>
</dbReference>
<dbReference type="InterPro" id="IPR003593">
    <property type="entry name" value="AAA+_ATPase"/>
</dbReference>
<comment type="subcellular location">
    <subcellularLocation>
        <location evidence="9">Cytoplasm</location>
    </subcellularLocation>
</comment>
<dbReference type="PRINTS" id="PR00142">
    <property type="entry name" value="RECA"/>
</dbReference>
<dbReference type="InterPro" id="IPR023400">
    <property type="entry name" value="RecA_C_sf"/>
</dbReference>
<evidence type="ECO:0000313" key="16">
    <source>
        <dbReference type="Proteomes" id="UP001500325"/>
    </source>
</evidence>
<reference evidence="16" key="1">
    <citation type="journal article" date="2019" name="Int. J. Syst. Evol. Microbiol.">
        <title>The Global Catalogue of Microorganisms (GCM) 10K type strain sequencing project: providing services to taxonomists for standard genome sequencing and annotation.</title>
        <authorList>
            <consortium name="The Broad Institute Genomics Platform"/>
            <consortium name="The Broad Institute Genome Sequencing Center for Infectious Disease"/>
            <person name="Wu L."/>
            <person name="Ma J."/>
        </authorList>
    </citation>
    <scope>NUCLEOTIDE SEQUENCE [LARGE SCALE GENOMIC DNA]</scope>
    <source>
        <strain evidence="16">JCM 18055</strain>
    </source>
</reference>
<evidence type="ECO:0000313" key="15">
    <source>
        <dbReference type="EMBL" id="GAA4706657.1"/>
    </source>
</evidence>
<keyword evidence="4 9" id="KW-0067">ATP-binding</keyword>
<dbReference type="Pfam" id="PF00154">
    <property type="entry name" value="RecA_N"/>
    <property type="match status" value="1"/>
</dbReference>
<evidence type="ECO:0000256" key="9">
    <source>
        <dbReference type="HAMAP-Rule" id="MF_00268"/>
    </source>
</evidence>
<evidence type="ECO:0000256" key="12">
    <source>
        <dbReference type="SAM" id="MobiDB-lite"/>
    </source>
</evidence>
<evidence type="ECO:0000256" key="7">
    <source>
        <dbReference type="ARBA" id="ARBA00023236"/>
    </source>
</evidence>
<dbReference type="SUPFAM" id="SSF52540">
    <property type="entry name" value="P-loop containing nucleoside triphosphate hydrolases"/>
    <property type="match status" value="1"/>
</dbReference>
<dbReference type="PROSITE" id="PS50162">
    <property type="entry name" value="RECA_2"/>
    <property type="match status" value="1"/>
</dbReference>
<keyword evidence="7 9" id="KW-0742">SOS response</keyword>